<dbReference type="HOGENOM" id="CLU_2587744_0_0_6"/>
<evidence type="ECO:0000313" key="2">
    <source>
        <dbReference type="Proteomes" id="UP000003936"/>
    </source>
</evidence>
<dbReference type="EMBL" id="CP003546">
    <property type="protein sequence ID" value="AFP84643.1"/>
    <property type="molecule type" value="Genomic_DNA"/>
</dbReference>
<evidence type="ECO:0000313" key="1">
    <source>
        <dbReference type="EMBL" id="AFP84643.1"/>
    </source>
</evidence>
<accession>J3YRG4</accession>
<dbReference type="Proteomes" id="UP000003936">
    <property type="component" value="Chromosome"/>
</dbReference>
<name>J3YRG4_9ENTR</name>
<protein>
    <submittedName>
        <fullName evidence="1">Uncharacterized protein</fullName>
    </submittedName>
</protein>
<sequence length="80" mass="8930">MLFFQYSTVTVALSEPSGLFFEHFNPPSPPFSRPPLFLASTDHFYGAGGSFCYLCGLFYRRGHCKGYTQPALSFETGFGK</sequence>
<organism evidence="1 2">
    <name type="scientific">secondary endosymbiont of Ctenarytaina eucalypti</name>
    <dbReference type="NCBI Taxonomy" id="1199245"/>
    <lineage>
        <taxon>Bacteria</taxon>
        <taxon>Pseudomonadati</taxon>
        <taxon>Pseudomonadota</taxon>
        <taxon>Gammaproteobacteria</taxon>
        <taxon>Enterobacterales</taxon>
        <taxon>Enterobacteriaceae</taxon>
        <taxon>aphid secondary symbionts</taxon>
    </lineage>
</organism>
<keyword evidence="2" id="KW-1185">Reference proteome</keyword>
<proteinExistence type="predicted"/>
<reference evidence="1 2" key="1">
    <citation type="journal article" date="2012" name="Mol. Biol. Evol.">
        <title>Genome reduction and co-evolution between the primary and secondary bacterial symbionts of psyllids.</title>
        <authorList>
            <person name="Sloan D.B."/>
            <person name="Moran N.A."/>
        </authorList>
    </citation>
    <scope>NUCLEOTIDE SEQUENCE [LARGE SCALE GENOMIC DNA]</scope>
    <source>
        <strain evidence="1">Ceuc_S</strain>
    </source>
</reference>
<gene>
    <name evidence="1" type="ORF">A359_02420</name>
</gene>
<dbReference type="AlphaFoldDB" id="J3YRG4"/>
<dbReference type="KEGG" id="sect:A359_02420"/>